<dbReference type="EMBL" id="SMLM01000001">
    <property type="protein sequence ID" value="TFZ05501.1"/>
    <property type="molecule type" value="Genomic_DNA"/>
</dbReference>
<dbReference type="RefSeq" id="WP_135261583.1">
    <property type="nucleotide sequence ID" value="NZ_SMLM01000001.1"/>
</dbReference>
<evidence type="ECO:0000256" key="2">
    <source>
        <dbReference type="RuleBase" id="RU003707"/>
    </source>
</evidence>
<dbReference type="OrthoDB" id="9807606at2"/>
<dbReference type="PANTHER" id="PTHR43802:SF1">
    <property type="entry name" value="IP11341P-RELATED"/>
    <property type="match status" value="1"/>
</dbReference>
<accession>A0A4Z0C2S5</accession>
<keyword evidence="3" id="KW-0413">Isomerase</keyword>
<proteinExistence type="inferred from homology"/>
<keyword evidence="4" id="KW-1185">Reference proteome</keyword>
<dbReference type="GO" id="GO:0016853">
    <property type="term" value="F:isomerase activity"/>
    <property type="evidence" value="ECO:0007669"/>
    <property type="project" value="UniProtKB-KW"/>
</dbReference>
<dbReference type="PANTHER" id="PTHR43802">
    <property type="entry name" value="ENOYL-COA HYDRATASE"/>
    <property type="match status" value="1"/>
</dbReference>
<dbReference type="CDD" id="cd06558">
    <property type="entry name" value="crotonase-like"/>
    <property type="match status" value="1"/>
</dbReference>
<gene>
    <name evidence="3" type="ORF">EZ313_02175</name>
</gene>
<dbReference type="Pfam" id="PF00378">
    <property type="entry name" value="ECH_1"/>
    <property type="match status" value="1"/>
</dbReference>
<dbReference type="PROSITE" id="PS00166">
    <property type="entry name" value="ENOYL_COA_HYDRATASE"/>
    <property type="match status" value="1"/>
</dbReference>
<comment type="caution">
    <text evidence="3">The sequence shown here is derived from an EMBL/GenBank/DDBJ whole genome shotgun (WGS) entry which is preliminary data.</text>
</comment>
<protein>
    <submittedName>
        <fullName evidence="3">Enoyl-CoA hydratase/isomerase family protein</fullName>
    </submittedName>
</protein>
<organism evidence="3 4">
    <name type="scientific">Ramlibacter henchirensis</name>
    <dbReference type="NCBI Taxonomy" id="204072"/>
    <lineage>
        <taxon>Bacteria</taxon>
        <taxon>Pseudomonadati</taxon>
        <taxon>Pseudomonadota</taxon>
        <taxon>Betaproteobacteria</taxon>
        <taxon>Burkholderiales</taxon>
        <taxon>Comamonadaceae</taxon>
        <taxon>Ramlibacter</taxon>
    </lineage>
</organism>
<dbReference type="InterPro" id="IPR001753">
    <property type="entry name" value="Enoyl-CoA_hydra/iso"/>
</dbReference>
<dbReference type="SUPFAM" id="SSF52096">
    <property type="entry name" value="ClpP/crotonase"/>
    <property type="match status" value="1"/>
</dbReference>
<dbReference type="Proteomes" id="UP000298180">
    <property type="component" value="Unassembled WGS sequence"/>
</dbReference>
<comment type="similarity">
    <text evidence="1 2">Belongs to the enoyl-CoA hydratase/isomerase family.</text>
</comment>
<dbReference type="Gene3D" id="3.90.226.10">
    <property type="entry name" value="2-enoyl-CoA Hydratase, Chain A, domain 1"/>
    <property type="match status" value="1"/>
</dbReference>
<dbReference type="InterPro" id="IPR018376">
    <property type="entry name" value="Enoyl-CoA_hyd/isom_CS"/>
</dbReference>
<evidence type="ECO:0000313" key="3">
    <source>
        <dbReference type="EMBL" id="TFZ05501.1"/>
    </source>
</evidence>
<dbReference type="InterPro" id="IPR029045">
    <property type="entry name" value="ClpP/crotonase-like_dom_sf"/>
</dbReference>
<dbReference type="AlphaFoldDB" id="A0A4Z0C2S5"/>
<reference evidence="3 4" key="1">
    <citation type="submission" date="2019-03" db="EMBL/GenBank/DDBJ databases">
        <title>Ramlibacter henchirensis DSM 14656, whole genome shotgun sequence.</title>
        <authorList>
            <person name="Zhang X."/>
            <person name="Feng G."/>
            <person name="Zhu H."/>
        </authorList>
    </citation>
    <scope>NUCLEOTIDE SEQUENCE [LARGE SCALE GENOMIC DNA]</scope>
    <source>
        <strain evidence="3 4">DSM 14656</strain>
    </source>
</reference>
<evidence type="ECO:0000256" key="1">
    <source>
        <dbReference type="ARBA" id="ARBA00005254"/>
    </source>
</evidence>
<name>A0A4Z0C2S5_9BURK</name>
<evidence type="ECO:0000313" key="4">
    <source>
        <dbReference type="Proteomes" id="UP000298180"/>
    </source>
</evidence>
<sequence>MADTKLLTEIHGGVMTLSLNRPAKLNAIDNDLARELLAAIAAAEGREDVRVLLLRGEGRAFCAGRDITNAPTQEDLVLVQAVARSLVELPKPVVAAVHGWTVGAGLEWMLDADIVIAAQNTRFRLPEASLGVFVTGGLAATLQAHAGLGRAKALMLLGREFSAAQAQAWGLVWDVVPDDELPSASNRLCSQLASLQPEVAARFKRVLNELGLPQFDRAIELENEAQRALGRSANQGRAV</sequence>